<protein>
    <submittedName>
        <fullName evidence="1">SET domain-containing protein</fullName>
    </submittedName>
</protein>
<accession>A0ACB8AK27</accession>
<comment type="caution">
    <text evidence="1">The sequence shown here is derived from an EMBL/GenBank/DDBJ whole genome shotgun (WGS) entry which is preliminary data.</text>
</comment>
<name>A0ACB8AK27_9AGAM</name>
<dbReference type="Proteomes" id="UP000790377">
    <property type="component" value="Unassembled WGS sequence"/>
</dbReference>
<proteinExistence type="predicted"/>
<keyword evidence="2" id="KW-1185">Reference proteome</keyword>
<evidence type="ECO:0000313" key="2">
    <source>
        <dbReference type="Proteomes" id="UP000790377"/>
    </source>
</evidence>
<sequence length="646" mass="73363">MEPIPKPTLLSSDLEANDSDSESLTLSRLVYSIFSEVWKEYWKWDRQYSHDALQSLSFSNTPYVHRQDDLSKLLCTSSTPPSSTRDERFDKGTRDQDFVTVYSRNHNFSVSRVEFLSEHTIVADSTFEQHKPYESCSPLSRTVFKGDDADKMAFIPYVDDEHFDFLDHTLCYESFAWQNTKESNDIDTITLETAYRLHNEHSLAYADIDNTRVLPRRLLSTPKKTGLFALSHRRDIPQWSKNQAQYYDSFPQQPMPAAGDLRGRLQSLQGLFCPNLNCIQVLCPVHMELEPPLQIKTPKTPLLDILSQVENPCSPLCFIHAADVESHPSWTEEDIANFNTILEIMPDSPPCHFAIMCYKPCREVLHYLKLMSSTATKTLEVSEIGKGKSPVPIFRDHDADDFTPNEPCRHAGLCNINSQCPCFQNKSHCLRSCQCSMECARRWRGCRCGTTKGGNSCASDRCPCVVVRRECDPELCRSCKCSEAIVTWLSRDSTSSRCRNAQIQHGVQKDVEIKNSRWGLGAFLKEPAKRGDLISEYVGELIYEASFDSRGQVEVAEHRGRSYAFGLNSTLSLDSSYLGNTSRFIDHARSSTSRDLHPNCRAYVRLVNGEHRIGIFAVEDINSGAEIFIDYGTAFYKNEGNTPENT</sequence>
<evidence type="ECO:0000313" key="1">
    <source>
        <dbReference type="EMBL" id="KAH7913721.1"/>
    </source>
</evidence>
<gene>
    <name evidence="1" type="ORF">BJ138DRAFT_1177824</name>
</gene>
<dbReference type="EMBL" id="MU267625">
    <property type="protein sequence ID" value="KAH7913721.1"/>
    <property type="molecule type" value="Genomic_DNA"/>
</dbReference>
<organism evidence="1 2">
    <name type="scientific">Hygrophoropsis aurantiaca</name>
    <dbReference type="NCBI Taxonomy" id="72124"/>
    <lineage>
        <taxon>Eukaryota</taxon>
        <taxon>Fungi</taxon>
        <taxon>Dikarya</taxon>
        <taxon>Basidiomycota</taxon>
        <taxon>Agaricomycotina</taxon>
        <taxon>Agaricomycetes</taxon>
        <taxon>Agaricomycetidae</taxon>
        <taxon>Boletales</taxon>
        <taxon>Coniophorineae</taxon>
        <taxon>Hygrophoropsidaceae</taxon>
        <taxon>Hygrophoropsis</taxon>
    </lineage>
</organism>
<reference evidence="1" key="1">
    <citation type="journal article" date="2021" name="New Phytol.">
        <title>Evolutionary innovations through gain and loss of genes in the ectomycorrhizal Boletales.</title>
        <authorList>
            <person name="Wu G."/>
            <person name="Miyauchi S."/>
            <person name="Morin E."/>
            <person name="Kuo A."/>
            <person name="Drula E."/>
            <person name="Varga T."/>
            <person name="Kohler A."/>
            <person name="Feng B."/>
            <person name="Cao Y."/>
            <person name="Lipzen A."/>
            <person name="Daum C."/>
            <person name="Hundley H."/>
            <person name="Pangilinan J."/>
            <person name="Johnson J."/>
            <person name="Barry K."/>
            <person name="LaButti K."/>
            <person name="Ng V."/>
            <person name="Ahrendt S."/>
            <person name="Min B."/>
            <person name="Choi I.G."/>
            <person name="Park H."/>
            <person name="Plett J.M."/>
            <person name="Magnuson J."/>
            <person name="Spatafora J.W."/>
            <person name="Nagy L.G."/>
            <person name="Henrissat B."/>
            <person name="Grigoriev I.V."/>
            <person name="Yang Z.L."/>
            <person name="Xu J."/>
            <person name="Martin F.M."/>
        </authorList>
    </citation>
    <scope>NUCLEOTIDE SEQUENCE</scope>
    <source>
        <strain evidence="1">ATCC 28755</strain>
    </source>
</reference>